<dbReference type="SUPFAM" id="SSF48452">
    <property type="entry name" value="TPR-like"/>
    <property type="match status" value="1"/>
</dbReference>
<evidence type="ECO:0000256" key="1">
    <source>
        <dbReference type="ARBA" id="ARBA00004196"/>
    </source>
</evidence>
<dbReference type="RefSeq" id="WP_207139238.1">
    <property type="nucleotide sequence ID" value="NZ_JAEKJZ010000001.1"/>
</dbReference>
<dbReference type="GO" id="GO:0005886">
    <property type="term" value="C:plasma membrane"/>
    <property type="evidence" value="ECO:0007669"/>
    <property type="project" value="TreeGrafter"/>
</dbReference>
<evidence type="ECO:0000259" key="5">
    <source>
        <dbReference type="Pfam" id="PF23914"/>
    </source>
</evidence>
<evidence type="ECO:0000313" key="7">
    <source>
        <dbReference type="Proteomes" id="UP000664096"/>
    </source>
</evidence>
<evidence type="ECO:0000256" key="2">
    <source>
        <dbReference type="ARBA" id="ARBA00022737"/>
    </source>
</evidence>
<keyword evidence="4" id="KW-0802">TPR repeat</keyword>
<dbReference type="AlphaFoldDB" id="A0A939EAP5"/>
<dbReference type="Pfam" id="PF23914">
    <property type="entry name" value="TPR_CcmH_CycH"/>
    <property type="match status" value="1"/>
</dbReference>
<dbReference type="InterPro" id="IPR017560">
    <property type="entry name" value="Cyt_c_biogenesis_CcmI"/>
</dbReference>
<keyword evidence="2" id="KW-0677">Repeat</keyword>
<dbReference type="PANTHER" id="PTHR47870">
    <property type="entry name" value="CYTOCHROME C-TYPE BIOGENESIS PROTEIN CCMH"/>
    <property type="match status" value="1"/>
</dbReference>
<reference evidence="6" key="1">
    <citation type="submission" date="2020-12" db="EMBL/GenBank/DDBJ databases">
        <title>Oil enriched cultivation method for isolating marine PHA-producing bacteria.</title>
        <authorList>
            <person name="Zheng W."/>
            <person name="Yu S."/>
            <person name="Huang Y."/>
        </authorList>
    </citation>
    <scope>NUCLEOTIDE SEQUENCE</scope>
    <source>
        <strain evidence="6">SY-2-12</strain>
    </source>
</reference>
<name>A0A939EAP5_9HYPH</name>
<dbReference type="NCBIfam" id="TIGR03142">
    <property type="entry name" value="cytochro_ccmI"/>
    <property type="match status" value="1"/>
</dbReference>
<dbReference type="GO" id="GO:0030313">
    <property type="term" value="C:cell envelope"/>
    <property type="evidence" value="ECO:0007669"/>
    <property type="project" value="UniProtKB-SubCell"/>
</dbReference>
<sequence>MLFWILIAVLTGVAALSILVPLSRSDRARTAGTVSADEAVYREQLSAIESEFERGLIDAEAAEAARTETGRRLLAAHDRRAGQADGASRGGRIRTAQVLALLGLPVAAVGLYLVLGAPGQPDLPLAQRLNAPAEQQSLEVLVARVERHLEQNPQDGQGWSVIAPVYLSLGRAQASAKAYANALRLLGPRQDWLTDMGEALTIANQGLVTADARSAFEKAAALDASAVKPRFFLAIALGQEGKTAEAIAAWETLLENADETAAWVGAARQQLAGLRGNQPAGAPQRGPTQEEVAASQDMAAEDRQAMIKDMVAGLAGRLGAEGGSAAEWTQLIRAYMVLGEREKAETALAEAEVAYEGKPEDLSLIKDAASQLGL</sequence>
<dbReference type="GO" id="GO:0017004">
    <property type="term" value="P:cytochrome complex assembly"/>
    <property type="evidence" value="ECO:0007669"/>
    <property type="project" value="UniProtKB-KW"/>
</dbReference>
<dbReference type="PANTHER" id="PTHR47870:SF4">
    <property type="entry name" value="CYTOCHROME C-TYPE BIOGENESIS PROTEIN CYCH"/>
    <property type="match status" value="1"/>
</dbReference>
<dbReference type="InterPro" id="IPR051263">
    <property type="entry name" value="C-type_cytochrome_biogenesis"/>
</dbReference>
<organism evidence="6 7">
    <name type="scientific">Roseibium aggregatum</name>
    <dbReference type="NCBI Taxonomy" id="187304"/>
    <lineage>
        <taxon>Bacteria</taxon>
        <taxon>Pseudomonadati</taxon>
        <taxon>Pseudomonadota</taxon>
        <taxon>Alphaproteobacteria</taxon>
        <taxon>Hyphomicrobiales</taxon>
        <taxon>Stappiaceae</taxon>
        <taxon>Roseibium</taxon>
    </lineage>
</organism>
<dbReference type="Gene3D" id="1.25.40.10">
    <property type="entry name" value="Tetratricopeptide repeat domain"/>
    <property type="match status" value="1"/>
</dbReference>
<evidence type="ECO:0000256" key="3">
    <source>
        <dbReference type="ARBA" id="ARBA00022748"/>
    </source>
</evidence>
<accession>A0A939EAP5</accession>
<comment type="caution">
    <text evidence="6">The sequence shown here is derived from an EMBL/GenBank/DDBJ whole genome shotgun (WGS) entry which is preliminary data.</text>
</comment>
<dbReference type="Proteomes" id="UP000664096">
    <property type="component" value="Unassembled WGS sequence"/>
</dbReference>
<proteinExistence type="predicted"/>
<dbReference type="InterPro" id="IPR011990">
    <property type="entry name" value="TPR-like_helical_dom_sf"/>
</dbReference>
<evidence type="ECO:0000256" key="4">
    <source>
        <dbReference type="ARBA" id="ARBA00022803"/>
    </source>
</evidence>
<comment type="subcellular location">
    <subcellularLocation>
        <location evidence="1">Cell envelope</location>
    </subcellularLocation>
</comment>
<keyword evidence="3" id="KW-0201">Cytochrome c-type biogenesis</keyword>
<gene>
    <name evidence="6" type="primary">ccmI</name>
    <name evidence="6" type="ORF">JF539_05050</name>
</gene>
<protein>
    <submittedName>
        <fullName evidence="6">C-type cytochrome biogenesis protein CcmI</fullName>
    </submittedName>
</protein>
<feature type="domain" description="Cytochrome c-type biogenesis protein H TPR" evidence="5">
    <location>
        <begin position="130"/>
        <end position="258"/>
    </location>
</feature>
<evidence type="ECO:0000313" key="6">
    <source>
        <dbReference type="EMBL" id="MBN9669695.1"/>
    </source>
</evidence>
<dbReference type="EMBL" id="JAEKJZ010000001">
    <property type="protein sequence ID" value="MBN9669695.1"/>
    <property type="molecule type" value="Genomic_DNA"/>
</dbReference>
<dbReference type="InterPro" id="IPR056413">
    <property type="entry name" value="TPR_CcmH_CycH"/>
</dbReference>